<evidence type="ECO:0000313" key="2">
    <source>
        <dbReference type="Proteomes" id="UP000636479"/>
    </source>
</evidence>
<organism evidence="1 2">
    <name type="scientific">Mycena indigotica</name>
    <dbReference type="NCBI Taxonomy" id="2126181"/>
    <lineage>
        <taxon>Eukaryota</taxon>
        <taxon>Fungi</taxon>
        <taxon>Dikarya</taxon>
        <taxon>Basidiomycota</taxon>
        <taxon>Agaricomycotina</taxon>
        <taxon>Agaricomycetes</taxon>
        <taxon>Agaricomycetidae</taxon>
        <taxon>Agaricales</taxon>
        <taxon>Marasmiineae</taxon>
        <taxon>Mycenaceae</taxon>
        <taxon>Mycena</taxon>
    </lineage>
</organism>
<reference evidence="1" key="1">
    <citation type="submission" date="2020-05" db="EMBL/GenBank/DDBJ databases">
        <title>Mycena genomes resolve the evolution of fungal bioluminescence.</title>
        <authorList>
            <person name="Tsai I.J."/>
        </authorList>
    </citation>
    <scope>NUCLEOTIDE SEQUENCE</scope>
    <source>
        <strain evidence="1">171206Taipei</strain>
    </source>
</reference>
<keyword evidence="2" id="KW-1185">Reference proteome</keyword>
<comment type="caution">
    <text evidence="1">The sequence shown here is derived from an EMBL/GenBank/DDBJ whole genome shotgun (WGS) entry which is preliminary data.</text>
</comment>
<sequence>MPPSRADLPPEHFESHPSDAKLLRCLLSYSYDVGRKDFIQKSNVKRHVATAAHQSCVKRAAERTREELVAQTRTDLTYQGSEAVYPATAVPFPHRIPVPPMFPAVTKPLLDHEMSEFRFVAQEPAQRDTSAREFQRILADALQYDNGDQPLEDNDEEDFEPELTEEDAEILESEPLCFPYPNRTVLMLDAVNNFGRCRFTNAQMSLVLHLLKHLGARDVPTLKGLRKIQKQVHDQFPDKPVKITSSLGNIFYMNDIRHAIARDFSNPLVAPHLHLYPEEMPRTGISERWQAARLFEYTAEELTPMYSNGRRRWWINELAQLQNGQFVIPMT</sequence>
<dbReference type="AlphaFoldDB" id="A0A8H6WAS3"/>
<dbReference type="EMBL" id="JACAZF010000002">
    <property type="protein sequence ID" value="KAF7311879.1"/>
    <property type="molecule type" value="Genomic_DNA"/>
</dbReference>
<dbReference type="Proteomes" id="UP000636479">
    <property type="component" value="Unassembled WGS sequence"/>
</dbReference>
<dbReference type="GeneID" id="59341408"/>
<gene>
    <name evidence="1" type="ORF">MIND_00198800</name>
</gene>
<name>A0A8H6WAS3_9AGAR</name>
<dbReference type="OrthoDB" id="2689033at2759"/>
<dbReference type="RefSeq" id="XP_037223987.1">
    <property type="nucleotide sequence ID" value="XM_037358892.1"/>
</dbReference>
<evidence type="ECO:0000313" key="1">
    <source>
        <dbReference type="EMBL" id="KAF7311879.1"/>
    </source>
</evidence>
<proteinExistence type="predicted"/>
<protein>
    <submittedName>
        <fullName evidence="1">Uncharacterized protein</fullName>
    </submittedName>
</protein>
<accession>A0A8H6WAS3</accession>